<dbReference type="Pfam" id="PF01580">
    <property type="entry name" value="FtsK_SpoIIIE"/>
    <property type="match status" value="2"/>
</dbReference>
<gene>
    <name evidence="2" type="ORF">GCM10022255_052580</name>
</gene>
<comment type="caution">
    <text evidence="2">The sequence shown here is derived from an EMBL/GenBank/DDBJ whole genome shotgun (WGS) entry which is preliminary data.</text>
</comment>
<reference evidence="3" key="1">
    <citation type="journal article" date="2019" name="Int. J. Syst. Evol. Microbiol.">
        <title>The Global Catalogue of Microorganisms (GCM) 10K type strain sequencing project: providing services to taxonomists for standard genome sequencing and annotation.</title>
        <authorList>
            <consortium name="The Broad Institute Genomics Platform"/>
            <consortium name="The Broad Institute Genome Sequencing Center for Infectious Disease"/>
            <person name="Wu L."/>
            <person name="Ma J."/>
        </authorList>
    </citation>
    <scope>NUCLEOTIDE SEQUENCE [LARGE SCALE GENOMIC DNA]</scope>
    <source>
        <strain evidence="3">JCM 17441</strain>
    </source>
</reference>
<sequence>MQATWGTVRIDLDATPHVLIGGTDGAGLEGAVRGFIAALRREHPPQELRLLLADPHGHQFGRLGDTVVASTPYLVGRLNEVLLGELARRTRDPLARRPRLLVALWTLAGDTGLAPALARIARDGAALGVHLLVSDNRYVPIPIDPYLTLRASMRSISERQSRDLVGVPDAYRLGLVGEALLRAGDGPPVWLRPERADEPIPVEAAGTPPLWTPPPGAPPIPDAGSEGRRRVRLGVVDRPFEHRRDPLVCDLAESLAIVGGPQSGKTTAVRNLVTALAPARVRVAVLDLTGRLADLAGLPHVAAVAGGRDRDAVRRTAQLAAGDPGGMLLVVDDASRLRDHDDAYDIVRLMARRELPFVVTAHRWSEPGRRIELRLDPRDSAISPSAAALVPHEPGHGIVAGDGPGSALHVYLAPAP</sequence>
<feature type="domain" description="AAA+ ATPase" evidence="1">
    <location>
        <begin position="251"/>
        <end position="396"/>
    </location>
</feature>
<protein>
    <recommendedName>
        <fullName evidence="1">AAA+ ATPase domain-containing protein</fullName>
    </recommendedName>
</protein>
<dbReference type="Gene3D" id="3.40.50.300">
    <property type="entry name" value="P-loop containing nucleotide triphosphate hydrolases"/>
    <property type="match status" value="2"/>
</dbReference>
<dbReference type="Proteomes" id="UP001500620">
    <property type="component" value="Unassembled WGS sequence"/>
</dbReference>
<dbReference type="RefSeq" id="WP_345130146.1">
    <property type="nucleotide sequence ID" value="NZ_BAABAT010000015.1"/>
</dbReference>
<dbReference type="InterPro" id="IPR027417">
    <property type="entry name" value="P-loop_NTPase"/>
</dbReference>
<keyword evidence="3" id="KW-1185">Reference proteome</keyword>
<dbReference type="EMBL" id="BAABAT010000015">
    <property type="protein sequence ID" value="GAA4253109.1"/>
    <property type="molecule type" value="Genomic_DNA"/>
</dbReference>
<dbReference type="SMART" id="SM00382">
    <property type="entry name" value="AAA"/>
    <property type="match status" value="1"/>
</dbReference>
<evidence type="ECO:0000313" key="3">
    <source>
        <dbReference type="Proteomes" id="UP001500620"/>
    </source>
</evidence>
<dbReference type="InterPro" id="IPR002543">
    <property type="entry name" value="FtsK_dom"/>
</dbReference>
<organism evidence="2 3">
    <name type="scientific">Dactylosporangium darangshiense</name>
    <dbReference type="NCBI Taxonomy" id="579108"/>
    <lineage>
        <taxon>Bacteria</taxon>
        <taxon>Bacillati</taxon>
        <taxon>Actinomycetota</taxon>
        <taxon>Actinomycetes</taxon>
        <taxon>Micromonosporales</taxon>
        <taxon>Micromonosporaceae</taxon>
        <taxon>Dactylosporangium</taxon>
    </lineage>
</organism>
<evidence type="ECO:0000259" key="1">
    <source>
        <dbReference type="SMART" id="SM00382"/>
    </source>
</evidence>
<name>A0ABP8DDB6_9ACTN</name>
<evidence type="ECO:0000313" key="2">
    <source>
        <dbReference type="EMBL" id="GAA4253109.1"/>
    </source>
</evidence>
<dbReference type="SUPFAM" id="SSF52540">
    <property type="entry name" value="P-loop containing nucleoside triphosphate hydrolases"/>
    <property type="match status" value="1"/>
</dbReference>
<dbReference type="InterPro" id="IPR003593">
    <property type="entry name" value="AAA+_ATPase"/>
</dbReference>
<accession>A0ABP8DDB6</accession>
<proteinExistence type="predicted"/>